<name>A0A0M9ABV6_9HYME</name>
<accession>A0A0M9ABV6</accession>
<protein>
    <submittedName>
        <fullName evidence="2">Uncharacterized protein</fullName>
    </submittedName>
</protein>
<feature type="transmembrane region" description="Helical" evidence="1">
    <location>
        <begin position="100"/>
        <end position="118"/>
    </location>
</feature>
<keyword evidence="1" id="KW-0812">Transmembrane</keyword>
<evidence type="ECO:0000256" key="1">
    <source>
        <dbReference type="SAM" id="Phobius"/>
    </source>
</evidence>
<evidence type="ECO:0000313" key="3">
    <source>
        <dbReference type="Proteomes" id="UP000053105"/>
    </source>
</evidence>
<dbReference type="AlphaFoldDB" id="A0A0M9ABV6"/>
<reference evidence="2 3" key="1">
    <citation type="submission" date="2015-07" db="EMBL/GenBank/DDBJ databases">
        <title>The genome of Melipona quadrifasciata.</title>
        <authorList>
            <person name="Pan H."/>
            <person name="Kapheim K."/>
        </authorList>
    </citation>
    <scope>NUCLEOTIDE SEQUENCE [LARGE SCALE GENOMIC DNA]</scope>
    <source>
        <strain evidence="2">0111107301</strain>
        <tissue evidence="2">Whole body</tissue>
    </source>
</reference>
<dbReference type="OrthoDB" id="7542426at2759"/>
<keyword evidence="1" id="KW-1133">Transmembrane helix</keyword>
<proteinExistence type="predicted"/>
<keyword evidence="3" id="KW-1185">Reference proteome</keyword>
<gene>
    <name evidence="2" type="ORF">WN51_05511</name>
</gene>
<organism evidence="2 3">
    <name type="scientific">Melipona quadrifasciata</name>
    <dbReference type="NCBI Taxonomy" id="166423"/>
    <lineage>
        <taxon>Eukaryota</taxon>
        <taxon>Metazoa</taxon>
        <taxon>Ecdysozoa</taxon>
        <taxon>Arthropoda</taxon>
        <taxon>Hexapoda</taxon>
        <taxon>Insecta</taxon>
        <taxon>Pterygota</taxon>
        <taxon>Neoptera</taxon>
        <taxon>Endopterygota</taxon>
        <taxon>Hymenoptera</taxon>
        <taxon>Apocrita</taxon>
        <taxon>Aculeata</taxon>
        <taxon>Apoidea</taxon>
        <taxon>Anthophila</taxon>
        <taxon>Apidae</taxon>
        <taxon>Melipona</taxon>
    </lineage>
</organism>
<sequence length="186" mass="21764">MAKIIAWMNENETLRSSNPVLGKSNRRSWQSVVLKPFYAMVEALTYYSFPKILLTMIGLWPYQTTRFTVLKNSFISLNLFLFIVAQVLARGNSLNPHGDFKILTLIAMCLVFITREFMLKYVSFVLMSLGSFARYNINWYQLPAMKKLMDKIKRDMEMGHDEALEILKKHAYMAKIYGLRFGCERF</sequence>
<dbReference type="Proteomes" id="UP000053105">
    <property type="component" value="Unassembled WGS sequence"/>
</dbReference>
<keyword evidence="1" id="KW-0472">Membrane</keyword>
<dbReference type="EMBL" id="KQ435699">
    <property type="protein sequence ID" value="KOX80656.1"/>
    <property type="molecule type" value="Genomic_DNA"/>
</dbReference>
<evidence type="ECO:0000313" key="2">
    <source>
        <dbReference type="EMBL" id="KOX80656.1"/>
    </source>
</evidence>
<feature type="transmembrane region" description="Helical" evidence="1">
    <location>
        <begin position="44"/>
        <end position="62"/>
    </location>
</feature>
<feature type="transmembrane region" description="Helical" evidence="1">
    <location>
        <begin position="69"/>
        <end position="88"/>
    </location>
</feature>